<feature type="binding site" evidence="8">
    <location>
        <position position="281"/>
    </location>
    <ligand>
        <name>NAD(+)</name>
        <dbReference type="ChEBI" id="CHEBI:57540"/>
    </ligand>
</feature>
<comment type="catalytic activity">
    <reaction evidence="5">
        <text>a (3S)-3-hydroxyacyl-CoA = a (2E)-enoyl-CoA + H2O</text>
        <dbReference type="Rhea" id="RHEA:16105"/>
        <dbReference type="ChEBI" id="CHEBI:15377"/>
        <dbReference type="ChEBI" id="CHEBI:57318"/>
        <dbReference type="ChEBI" id="CHEBI:58856"/>
        <dbReference type="EC" id="4.2.1.17"/>
    </reaction>
</comment>
<dbReference type="PANTHER" id="PTHR48075">
    <property type="entry name" value="3-HYDROXYACYL-COA DEHYDROGENASE FAMILY PROTEIN"/>
    <property type="match status" value="1"/>
</dbReference>
<sequence length="294" mass="31241">MPAPAAVWIPRVLGIVGSGQLGAGIAQVAATNGVSVVLCDASSSALSRAVGGISRNLGRLVEKGVLRDEDAKAAEQRLTTSCDLDALSGAEYVVEAVPEDEDLKKSIFRQLDQVVKPDGILASNTSSISITRIAAATQRPEQVVGMHFMNPVPVMPLVEIVRGIATSDAVFAATKGLAEHLGKTVSISLDRPGFIVNRILMPMINEAFFVLMEGVGTAEDIDKGMKLGTAHKMGPLHLADFIGLDTCLSIMRVLQAQTGDPKYRPCPLLVQYVDAGWLGKKVYKGVYTYAKPLD</sequence>
<dbReference type="EMBL" id="JALJOU010000029">
    <property type="protein sequence ID" value="KAK9835146.1"/>
    <property type="molecule type" value="Genomic_DNA"/>
</dbReference>
<feature type="domain" description="3-hydroxyacyl-CoA dehydrogenase NAD binding" evidence="10">
    <location>
        <begin position="13"/>
        <end position="185"/>
    </location>
</feature>
<dbReference type="InterPro" id="IPR008927">
    <property type="entry name" value="6-PGluconate_DH-like_C_sf"/>
</dbReference>
<evidence type="ECO:0000256" key="4">
    <source>
        <dbReference type="ARBA" id="ARBA00023002"/>
    </source>
</evidence>
<comment type="catalytic activity">
    <reaction evidence="6">
        <text>a 4-saturated-(3S)-3-hydroxyacyl-CoA = a (3E)-enoyl-CoA + H2O</text>
        <dbReference type="Rhea" id="RHEA:20724"/>
        <dbReference type="ChEBI" id="CHEBI:15377"/>
        <dbReference type="ChEBI" id="CHEBI:58521"/>
        <dbReference type="ChEBI" id="CHEBI:137480"/>
        <dbReference type="EC" id="4.2.1.17"/>
    </reaction>
</comment>
<dbReference type="SUPFAM" id="SSF48179">
    <property type="entry name" value="6-phosphogluconate dehydrogenase C-terminal domain-like"/>
    <property type="match status" value="1"/>
</dbReference>
<dbReference type="PROSITE" id="PS00067">
    <property type="entry name" value="3HCDH"/>
    <property type="match status" value="1"/>
</dbReference>
<dbReference type="InterPro" id="IPR006108">
    <property type="entry name" value="3HC_DH_C"/>
</dbReference>
<dbReference type="FunFam" id="3.40.50.720:FF:000009">
    <property type="entry name" value="Fatty oxidation complex, alpha subunit"/>
    <property type="match status" value="1"/>
</dbReference>
<protein>
    <recommendedName>
        <fullName evidence="13">3-hydroxybutyryl-CoA dehydrogenase</fullName>
    </recommendedName>
</protein>
<feature type="binding site" evidence="8">
    <location>
        <position position="104"/>
    </location>
    <ligand>
        <name>NAD(+)</name>
        <dbReference type="ChEBI" id="CHEBI:57540"/>
    </ligand>
</feature>
<gene>
    <name evidence="11" type="ORF">WJX81_001076</name>
</gene>
<dbReference type="GO" id="GO:0004300">
    <property type="term" value="F:enoyl-CoA hydratase activity"/>
    <property type="evidence" value="ECO:0007669"/>
    <property type="project" value="UniProtKB-EC"/>
</dbReference>
<evidence type="ECO:0000256" key="3">
    <source>
        <dbReference type="ARBA" id="ARBA00009463"/>
    </source>
</evidence>
<keyword evidence="4" id="KW-0560">Oxidoreductase</keyword>
<evidence type="ECO:0000256" key="1">
    <source>
        <dbReference type="ARBA" id="ARBA00005005"/>
    </source>
</evidence>
<keyword evidence="12" id="KW-1185">Reference proteome</keyword>
<comment type="pathway">
    <text evidence="1">Lipid metabolism; fatty acid beta-oxidation.</text>
</comment>
<feature type="binding site" evidence="8">
    <location>
        <position position="40"/>
    </location>
    <ligand>
        <name>NAD(+)</name>
        <dbReference type="ChEBI" id="CHEBI:57540"/>
    </ligand>
</feature>
<feature type="binding site" evidence="8">
    <location>
        <position position="126"/>
    </location>
    <ligand>
        <name>NAD(+)</name>
        <dbReference type="ChEBI" id="CHEBI:57540"/>
    </ligand>
</feature>
<evidence type="ECO:0008006" key="13">
    <source>
        <dbReference type="Google" id="ProtNLM"/>
    </source>
</evidence>
<organism evidence="11 12">
    <name type="scientific">Elliptochloris bilobata</name>
    <dbReference type="NCBI Taxonomy" id="381761"/>
    <lineage>
        <taxon>Eukaryota</taxon>
        <taxon>Viridiplantae</taxon>
        <taxon>Chlorophyta</taxon>
        <taxon>core chlorophytes</taxon>
        <taxon>Trebouxiophyceae</taxon>
        <taxon>Trebouxiophyceae incertae sedis</taxon>
        <taxon>Elliptochloris clade</taxon>
        <taxon>Elliptochloris</taxon>
    </lineage>
</organism>
<feature type="binding site" evidence="8">
    <location>
        <position position="99"/>
    </location>
    <ligand>
        <name>NAD(+)</name>
        <dbReference type="ChEBI" id="CHEBI:57540"/>
    </ligand>
</feature>
<dbReference type="GO" id="GO:0070403">
    <property type="term" value="F:NAD+ binding"/>
    <property type="evidence" value="ECO:0007669"/>
    <property type="project" value="InterPro"/>
</dbReference>
<dbReference type="SUPFAM" id="SSF51735">
    <property type="entry name" value="NAD(P)-binding Rossmann-fold domains"/>
    <property type="match status" value="1"/>
</dbReference>
<dbReference type="AlphaFoldDB" id="A0AAW1RP49"/>
<evidence type="ECO:0000313" key="12">
    <source>
        <dbReference type="Proteomes" id="UP001445335"/>
    </source>
</evidence>
<feature type="binding site" evidence="8">
    <location>
        <position position="150"/>
    </location>
    <ligand>
        <name>NAD(+)</name>
        <dbReference type="ChEBI" id="CHEBI:57540"/>
    </ligand>
</feature>
<dbReference type="Pfam" id="PF02737">
    <property type="entry name" value="3HCDH_N"/>
    <property type="match status" value="1"/>
</dbReference>
<dbReference type="PROSITE" id="PS00065">
    <property type="entry name" value="D_2_HYDROXYACID_DH_1"/>
    <property type="match status" value="1"/>
</dbReference>
<evidence type="ECO:0000256" key="7">
    <source>
        <dbReference type="PIRSR" id="PIRSR000105-1"/>
    </source>
</evidence>
<evidence type="ECO:0000256" key="8">
    <source>
        <dbReference type="PIRSR" id="PIRSR000105-2"/>
    </source>
</evidence>
<dbReference type="InterPro" id="IPR022694">
    <property type="entry name" value="3-OHacyl-CoA_DH"/>
</dbReference>
<comment type="similarity">
    <text evidence="2">In the central section; belongs to the 3-hydroxyacyl-CoA dehydrogenase family.</text>
</comment>
<feature type="site" description="Important for catalytic activity" evidence="7">
    <location>
        <position position="147"/>
    </location>
</feature>
<evidence type="ECO:0000256" key="2">
    <source>
        <dbReference type="ARBA" id="ARBA00007005"/>
    </source>
</evidence>
<dbReference type="InterPro" id="IPR036291">
    <property type="entry name" value="NAD(P)-bd_dom_sf"/>
</dbReference>
<dbReference type="Gene3D" id="3.40.50.720">
    <property type="entry name" value="NAD(P)-binding Rossmann-like Domain"/>
    <property type="match status" value="1"/>
</dbReference>
<keyword evidence="8" id="KW-0520">NAD</keyword>
<proteinExistence type="inferred from homology"/>
<name>A0AAW1RP49_9CHLO</name>
<dbReference type="InterPro" id="IPR006176">
    <property type="entry name" value="3-OHacyl-CoA_DH_NAD-bd"/>
</dbReference>
<dbReference type="PANTHER" id="PTHR48075:SF5">
    <property type="entry name" value="3-HYDROXYBUTYRYL-COA DEHYDROGENASE"/>
    <property type="match status" value="1"/>
</dbReference>
<dbReference type="Gene3D" id="1.10.1040.10">
    <property type="entry name" value="N-(1-d-carboxylethyl)-l-norvaline Dehydrogenase, domain 2"/>
    <property type="match status" value="1"/>
</dbReference>
<comment type="similarity">
    <text evidence="3">Belongs to the 3-hydroxyacyl-CoA dehydrogenase family.</text>
</comment>
<dbReference type="GO" id="GO:0006631">
    <property type="term" value="P:fatty acid metabolic process"/>
    <property type="evidence" value="ECO:0007669"/>
    <property type="project" value="InterPro"/>
</dbReference>
<feature type="domain" description="3-hydroxyacyl-CoA dehydrogenase C-terminal" evidence="9">
    <location>
        <begin position="193"/>
        <end position="289"/>
    </location>
</feature>
<evidence type="ECO:0000259" key="9">
    <source>
        <dbReference type="Pfam" id="PF00725"/>
    </source>
</evidence>
<dbReference type="InterPro" id="IPR013328">
    <property type="entry name" value="6PGD_dom2"/>
</dbReference>
<accession>A0AAW1RP49</accession>
<feature type="binding site" evidence="8">
    <location>
        <begin position="17"/>
        <end position="22"/>
    </location>
    <ligand>
        <name>NAD(+)</name>
        <dbReference type="ChEBI" id="CHEBI:57540"/>
    </ligand>
</feature>
<evidence type="ECO:0000256" key="5">
    <source>
        <dbReference type="ARBA" id="ARBA00023709"/>
    </source>
</evidence>
<dbReference type="PIRSF" id="PIRSF000105">
    <property type="entry name" value="HCDH"/>
    <property type="match status" value="1"/>
</dbReference>
<dbReference type="InterPro" id="IPR029752">
    <property type="entry name" value="D-isomer_DH_CS1"/>
</dbReference>
<evidence type="ECO:0000259" key="10">
    <source>
        <dbReference type="Pfam" id="PF02737"/>
    </source>
</evidence>
<dbReference type="Proteomes" id="UP001445335">
    <property type="component" value="Unassembled WGS sequence"/>
</dbReference>
<dbReference type="Pfam" id="PF00725">
    <property type="entry name" value="3HCDH"/>
    <property type="match status" value="1"/>
</dbReference>
<dbReference type="GO" id="GO:0016616">
    <property type="term" value="F:oxidoreductase activity, acting on the CH-OH group of donors, NAD or NADP as acceptor"/>
    <property type="evidence" value="ECO:0007669"/>
    <property type="project" value="InterPro"/>
</dbReference>
<comment type="caution">
    <text evidence="11">The sequence shown here is derived from an EMBL/GenBank/DDBJ whole genome shotgun (WGS) entry which is preliminary data.</text>
</comment>
<evidence type="ECO:0000313" key="11">
    <source>
        <dbReference type="EMBL" id="KAK9835146.1"/>
    </source>
</evidence>
<evidence type="ECO:0000256" key="6">
    <source>
        <dbReference type="ARBA" id="ARBA00023717"/>
    </source>
</evidence>
<reference evidence="11 12" key="1">
    <citation type="journal article" date="2024" name="Nat. Commun.">
        <title>Phylogenomics reveals the evolutionary origins of lichenization in chlorophyte algae.</title>
        <authorList>
            <person name="Puginier C."/>
            <person name="Libourel C."/>
            <person name="Otte J."/>
            <person name="Skaloud P."/>
            <person name="Haon M."/>
            <person name="Grisel S."/>
            <person name="Petersen M."/>
            <person name="Berrin J.G."/>
            <person name="Delaux P.M."/>
            <person name="Dal Grande F."/>
            <person name="Keller J."/>
        </authorList>
    </citation>
    <scope>NUCLEOTIDE SEQUENCE [LARGE SCALE GENOMIC DNA]</scope>
    <source>
        <strain evidence="11 12">SAG 245.80</strain>
    </source>
</reference>
<dbReference type="InterPro" id="IPR006180">
    <property type="entry name" value="3-OHacyl-CoA_DH_CS"/>
</dbReference>